<dbReference type="Gene3D" id="3.10.180.10">
    <property type="entry name" value="2,3-Dihydroxybiphenyl 1,2-Dioxygenase, domain 1"/>
    <property type="match status" value="1"/>
</dbReference>
<dbReference type="KEGG" id="chn:A605_08715"/>
<evidence type="ECO:0000313" key="3">
    <source>
        <dbReference type="Proteomes" id="UP000011723"/>
    </source>
</evidence>
<keyword evidence="3" id="KW-1185">Reference proteome</keyword>
<dbReference type="eggNOG" id="COG3865">
    <property type="taxonomic scope" value="Bacteria"/>
</dbReference>
<feature type="domain" description="PhnB-like" evidence="1">
    <location>
        <begin position="2"/>
        <end position="136"/>
    </location>
</feature>
<dbReference type="STRING" id="1121362.A605_08715"/>
<reference evidence="2 3" key="1">
    <citation type="journal article" date="2012" name="Stand. Genomic Sci.">
        <title>Genome sequence of the halotolerant bacterium Corynebacterium halotolerans type strain YIM 70093(T) (= DSM 44683(T)).</title>
        <authorList>
            <person name="Ruckert C."/>
            <person name="Albersmeier A."/>
            <person name="Al-Dilaimi A."/>
            <person name="Niehaus K."/>
            <person name="Szczepanowski R."/>
            <person name="Kalinowski J."/>
        </authorList>
    </citation>
    <scope>NUCLEOTIDE SEQUENCE [LARGE SCALE GENOMIC DNA]</scope>
    <source>
        <strain evidence="2">YIM 70093</strain>
    </source>
</reference>
<gene>
    <name evidence="2" type="ORF">A605_08715</name>
</gene>
<dbReference type="RefSeq" id="WP_015401164.1">
    <property type="nucleotide sequence ID" value="NC_020302.1"/>
</dbReference>
<dbReference type="HOGENOM" id="CLU_054535_0_0_11"/>
<dbReference type="OrthoDB" id="9806473at2"/>
<evidence type="ECO:0000313" key="2">
    <source>
        <dbReference type="EMBL" id="AGF72745.1"/>
    </source>
</evidence>
<feature type="domain" description="PhnB-like" evidence="1">
    <location>
        <begin position="151"/>
        <end position="269"/>
    </location>
</feature>
<dbReference type="AlphaFoldDB" id="M1NZ03"/>
<name>M1NZ03_9CORY</name>
<dbReference type="Proteomes" id="UP000011723">
    <property type="component" value="Chromosome"/>
</dbReference>
<dbReference type="InterPro" id="IPR029068">
    <property type="entry name" value="Glyas_Bleomycin-R_OHBP_Dase"/>
</dbReference>
<evidence type="ECO:0000259" key="1">
    <source>
        <dbReference type="Pfam" id="PF06983"/>
    </source>
</evidence>
<dbReference type="CDD" id="cd06588">
    <property type="entry name" value="PhnB_like"/>
    <property type="match status" value="2"/>
</dbReference>
<sequence length="298" mass="33392">MQKIVPNLWFHRNAAEAAEFYRTAFPGTQLIDTTYYPQEGLPDFQRDFAGEVLTIDLEIAGFRFTLINAGDEFTPNPAISFMVAFDEHSDGDARQRLDETWEALGEGGTELMPLTEYPFSSYYGWMQDRYGVSWQLSLIDSTDGAGSRPSVYPSLLFGGAEQNRAAKAKERYLVAFPDSADGATALYSEQTGPAPEGAVMYTDFQLEGQWFAAMDSGVEQDFTFTPGISLLVNAADQAEIDQLWDQLSHVPEAEQCGWCTDEFGVSWQIAPENMNELMDRDGAYAKLMDMKKIEIDRF</sequence>
<dbReference type="SUPFAM" id="SSF54593">
    <property type="entry name" value="Glyoxalase/Bleomycin resistance protein/Dihydroxybiphenyl dioxygenase"/>
    <property type="match status" value="2"/>
</dbReference>
<dbReference type="PATRIC" id="fig|1121362.3.peg.1759"/>
<dbReference type="Pfam" id="PF06983">
    <property type="entry name" value="3-dmu-9_3-mt"/>
    <property type="match status" value="2"/>
</dbReference>
<organism evidence="2 3">
    <name type="scientific">Corynebacterium halotolerans YIM 70093 = DSM 44683</name>
    <dbReference type="NCBI Taxonomy" id="1121362"/>
    <lineage>
        <taxon>Bacteria</taxon>
        <taxon>Bacillati</taxon>
        <taxon>Actinomycetota</taxon>
        <taxon>Actinomycetes</taxon>
        <taxon>Mycobacteriales</taxon>
        <taxon>Corynebacteriaceae</taxon>
        <taxon>Corynebacterium</taxon>
    </lineage>
</organism>
<dbReference type="PANTHER" id="PTHR33990">
    <property type="entry name" value="PROTEIN YJDN-RELATED"/>
    <property type="match status" value="1"/>
</dbReference>
<dbReference type="InterPro" id="IPR028973">
    <property type="entry name" value="PhnB-like"/>
</dbReference>
<dbReference type="Gene3D" id="3.30.720.100">
    <property type="match status" value="1"/>
</dbReference>
<proteinExistence type="predicted"/>
<protein>
    <recommendedName>
        <fullName evidence="1">PhnB-like domain-containing protein</fullName>
    </recommendedName>
</protein>
<dbReference type="EMBL" id="CP003697">
    <property type="protein sequence ID" value="AGF72745.1"/>
    <property type="molecule type" value="Genomic_DNA"/>
</dbReference>
<dbReference type="Gene3D" id="3.30.720.110">
    <property type="match status" value="1"/>
</dbReference>
<accession>M1NZ03</accession>